<evidence type="ECO:0000256" key="4">
    <source>
        <dbReference type="ARBA" id="ARBA00022759"/>
    </source>
</evidence>
<dbReference type="AlphaFoldDB" id="A0A3P7J445"/>
<organism evidence="8 9">
    <name type="scientific">Strongylus vulgaris</name>
    <name type="common">Blood worm</name>
    <dbReference type="NCBI Taxonomy" id="40348"/>
    <lineage>
        <taxon>Eukaryota</taxon>
        <taxon>Metazoa</taxon>
        <taxon>Ecdysozoa</taxon>
        <taxon>Nematoda</taxon>
        <taxon>Chromadorea</taxon>
        <taxon>Rhabditida</taxon>
        <taxon>Rhabditina</taxon>
        <taxon>Rhabditomorpha</taxon>
        <taxon>Strongyloidea</taxon>
        <taxon>Strongylidae</taxon>
        <taxon>Strongylus</taxon>
    </lineage>
</organism>
<keyword evidence="6" id="KW-0695">RNA-directed DNA polymerase</keyword>
<evidence type="ECO:0000313" key="9">
    <source>
        <dbReference type="Proteomes" id="UP000270094"/>
    </source>
</evidence>
<keyword evidence="5" id="KW-0378">Hydrolase</keyword>
<evidence type="ECO:0000259" key="7">
    <source>
        <dbReference type="Pfam" id="PF17917"/>
    </source>
</evidence>
<dbReference type="OrthoDB" id="5850908at2759"/>
<dbReference type="EMBL" id="UYYB01094507">
    <property type="protein sequence ID" value="VDM74509.1"/>
    <property type="molecule type" value="Genomic_DNA"/>
</dbReference>
<gene>
    <name evidence="8" type="ORF">SVUK_LOCUS9507</name>
</gene>
<evidence type="ECO:0000256" key="5">
    <source>
        <dbReference type="ARBA" id="ARBA00022801"/>
    </source>
</evidence>
<evidence type="ECO:0000256" key="3">
    <source>
        <dbReference type="ARBA" id="ARBA00022722"/>
    </source>
</evidence>
<feature type="domain" description="Reverse transcriptase RNase H-like" evidence="7">
    <location>
        <begin position="10"/>
        <end position="52"/>
    </location>
</feature>
<dbReference type="GO" id="GO:0016787">
    <property type="term" value="F:hydrolase activity"/>
    <property type="evidence" value="ECO:0007669"/>
    <property type="project" value="UniProtKB-KW"/>
</dbReference>
<dbReference type="PANTHER" id="PTHR37984">
    <property type="entry name" value="PROTEIN CBG26694"/>
    <property type="match status" value="1"/>
</dbReference>
<evidence type="ECO:0000256" key="6">
    <source>
        <dbReference type="ARBA" id="ARBA00022918"/>
    </source>
</evidence>
<keyword evidence="3" id="KW-0540">Nuclease</keyword>
<keyword evidence="2" id="KW-0548">Nucleotidyltransferase</keyword>
<keyword evidence="1" id="KW-0808">Transferase</keyword>
<dbReference type="InterPro" id="IPR043502">
    <property type="entry name" value="DNA/RNA_pol_sf"/>
</dbReference>
<name>A0A3P7J445_STRVU</name>
<dbReference type="GO" id="GO:0004519">
    <property type="term" value="F:endonuclease activity"/>
    <property type="evidence" value="ECO:0007669"/>
    <property type="project" value="UniProtKB-KW"/>
</dbReference>
<evidence type="ECO:0000313" key="8">
    <source>
        <dbReference type="EMBL" id="VDM74509.1"/>
    </source>
</evidence>
<dbReference type="PANTHER" id="PTHR37984:SF5">
    <property type="entry name" value="PROTEIN NYNRIN-LIKE"/>
    <property type="match status" value="1"/>
</dbReference>
<sequence>MGLRKQFAMHRSLTAGERNYGQIEKEELALIFAVRKYHRYMYGRRFKLTHKSQTAVTEFLVPVYTQ</sequence>
<keyword evidence="4" id="KW-0255">Endonuclease</keyword>
<evidence type="ECO:0000256" key="2">
    <source>
        <dbReference type="ARBA" id="ARBA00022695"/>
    </source>
</evidence>
<dbReference type="SUPFAM" id="SSF56672">
    <property type="entry name" value="DNA/RNA polymerases"/>
    <property type="match status" value="1"/>
</dbReference>
<dbReference type="GO" id="GO:0003964">
    <property type="term" value="F:RNA-directed DNA polymerase activity"/>
    <property type="evidence" value="ECO:0007669"/>
    <property type="project" value="UniProtKB-KW"/>
</dbReference>
<proteinExistence type="predicted"/>
<accession>A0A3P7J445</accession>
<protein>
    <recommendedName>
        <fullName evidence="7">Reverse transcriptase RNase H-like domain-containing protein</fullName>
    </recommendedName>
</protein>
<reference evidence="8 9" key="1">
    <citation type="submission" date="2018-11" db="EMBL/GenBank/DDBJ databases">
        <authorList>
            <consortium name="Pathogen Informatics"/>
        </authorList>
    </citation>
    <scope>NUCLEOTIDE SEQUENCE [LARGE SCALE GENOMIC DNA]</scope>
</reference>
<dbReference type="Proteomes" id="UP000270094">
    <property type="component" value="Unassembled WGS sequence"/>
</dbReference>
<dbReference type="InterPro" id="IPR041373">
    <property type="entry name" value="RT_RNaseH"/>
</dbReference>
<dbReference type="InterPro" id="IPR050951">
    <property type="entry name" value="Retrovirus_Pol_polyprotein"/>
</dbReference>
<keyword evidence="9" id="KW-1185">Reference proteome</keyword>
<dbReference type="Pfam" id="PF17917">
    <property type="entry name" value="RT_RNaseH"/>
    <property type="match status" value="1"/>
</dbReference>
<evidence type="ECO:0000256" key="1">
    <source>
        <dbReference type="ARBA" id="ARBA00022679"/>
    </source>
</evidence>